<proteinExistence type="predicted"/>
<dbReference type="AlphaFoldDB" id="A0A9D3UNM1"/>
<dbReference type="EMBL" id="JAIQCV010000011">
    <property type="protein sequence ID" value="KAH1047549.1"/>
    <property type="molecule type" value="Genomic_DNA"/>
</dbReference>
<reference evidence="1 2" key="1">
    <citation type="journal article" date="2021" name="Plant Biotechnol. J.">
        <title>Multi-omics assisted identification of the key and species-specific regulatory components of drought-tolerant mechanisms in Gossypium stocksii.</title>
        <authorList>
            <person name="Yu D."/>
            <person name="Ke L."/>
            <person name="Zhang D."/>
            <person name="Wu Y."/>
            <person name="Sun Y."/>
            <person name="Mei J."/>
            <person name="Sun J."/>
            <person name="Sun Y."/>
        </authorList>
    </citation>
    <scope>NUCLEOTIDE SEQUENCE [LARGE SCALE GENOMIC DNA]</scope>
    <source>
        <strain evidence="2">cv. E1</strain>
        <tissue evidence="1">Leaf</tissue>
    </source>
</reference>
<gene>
    <name evidence="1" type="ORF">J1N35_038333</name>
</gene>
<keyword evidence="2" id="KW-1185">Reference proteome</keyword>
<name>A0A9D3UNM1_9ROSI</name>
<organism evidence="1 2">
    <name type="scientific">Gossypium stocksii</name>
    <dbReference type="NCBI Taxonomy" id="47602"/>
    <lineage>
        <taxon>Eukaryota</taxon>
        <taxon>Viridiplantae</taxon>
        <taxon>Streptophyta</taxon>
        <taxon>Embryophyta</taxon>
        <taxon>Tracheophyta</taxon>
        <taxon>Spermatophyta</taxon>
        <taxon>Magnoliopsida</taxon>
        <taxon>eudicotyledons</taxon>
        <taxon>Gunneridae</taxon>
        <taxon>Pentapetalae</taxon>
        <taxon>rosids</taxon>
        <taxon>malvids</taxon>
        <taxon>Malvales</taxon>
        <taxon>Malvaceae</taxon>
        <taxon>Malvoideae</taxon>
        <taxon>Gossypium</taxon>
    </lineage>
</organism>
<evidence type="ECO:0000313" key="1">
    <source>
        <dbReference type="EMBL" id="KAH1047549.1"/>
    </source>
</evidence>
<dbReference type="Proteomes" id="UP000828251">
    <property type="component" value="Unassembled WGS sequence"/>
</dbReference>
<protein>
    <submittedName>
        <fullName evidence="1">Uncharacterized protein</fullName>
    </submittedName>
</protein>
<evidence type="ECO:0000313" key="2">
    <source>
        <dbReference type="Proteomes" id="UP000828251"/>
    </source>
</evidence>
<sequence length="102" mass="12026">MEVASLPRTSLCDTVKREVQWKLRPTFAPRSRRDEVPLIVVFQNLYQLKAYNRECVVGLFYFTPREDVKIIVSNWCSNLRLSRWQITAVGMPPNQREMIIPD</sequence>
<comment type="caution">
    <text evidence="1">The sequence shown here is derived from an EMBL/GenBank/DDBJ whole genome shotgun (WGS) entry which is preliminary data.</text>
</comment>
<accession>A0A9D3UNM1</accession>